<keyword evidence="2" id="KW-1185">Reference proteome</keyword>
<accession>A0ACC2UWB2</accession>
<name>A0ACC2UWB2_9TREE</name>
<evidence type="ECO:0000313" key="2">
    <source>
        <dbReference type="Proteomes" id="UP001230649"/>
    </source>
</evidence>
<sequence>MFDWAWFDSKFTPAQIEGIFAFLAGLKQQREANGGAFYMPPRNDLDAWSSTLRGCDTGGVNIQTVINIVYDVNHKAEQEGLILRYGLT</sequence>
<proteinExistence type="predicted"/>
<gene>
    <name evidence="1" type="ORF">QFC20_007687</name>
</gene>
<dbReference type="Proteomes" id="UP001230649">
    <property type="component" value="Unassembled WGS sequence"/>
</dbReference>
<protein>
    <submittedName>
        <fullName evidence="1">Uncharacterized protein</fullName>
    </submittedName>
</protein>
<organism evidence="1 2">
    <name type="scientific">Naganishia adeliensis</name>
    <dbReference type="NCBI Taxonomy" id="92952"/>
    <lineage>
        <taxon>Eukaryota</taxon>
        <taxon>Fungi</taxon>
        <taxon>Dikarya</taxon>
        <taxon>Basidiomycota</taxon>
        <taxon>Agaricomycotina</taxon>
        <taxon>Tremellomycetes</taxon>
        <taxon>Filobasidiales</taxon>
        <taxon>Filobasidiaceae</taxon>
        <taxon>Naganishia</taxon>
    </lineage>
</organism>
<evidence type="ECO:0000313" key="1">
    <source>
        <dbReference type="EMBL" id="KAJ9091234.1"/>
    </source>
</evidence>
<comment type="caution">
    <text evidence="1">The sequence shown here is derived from an EMBL/GenBank/DDBJ whole genome shotgun (WGS) entry which is preliminary data.</text>
</comment>
<dbReference type="EMBL" id="JASBWS010000207">
    <property type="protein sequence ID" value="KAJ9091234.1"/>
    <property type="molecule type" value="Genomic_DNA"/>
</dbReference>
<reference evidence="1" key="1">
    <citation type="submission" date="2023-04" db="EMBL/GenBank/DDBJ databases">
        <title>Draft Genome sequencing of Naganishia species isolated from polar environments using Oxford Nanopore Technology.</title>
        <authorList>
            <person name="Leo P."/>
            <person name="Venkateswaran K."/>
        </authorList>
    </citation>
    <scope>NUCLEOTIDE SEQUENCE</scope>
    <source>
        <strain evidence="1">MNA-CCFEE 5262</strain>
    </source>
</reference>